<dbReference type="InterPro" id="IPR029060">
    <property type="entry name" value="PIN-like_dom_sf"/>
</dbReference>
<keyword evidence="2" id="KW-0378">Hydrolase</keyword>
<dbReference type="PANTHER" id="PTHR42188">
    <property type="entry name" value="23S RRNA-SPECIFIC ENDONUCLEASE VAPC20"/>
    <property type="match status" value="1"/>
</dbReference>
<dbReference type="GO" id="GO:0004521">
    <property type="term" value="F:RNA endonuclease activity"/>
    <property type="evidence" value="ECO:0007669"/>
    <property type="project" value="InterPro"/>
</dbReference>
<dbReference type="EMBL" id="PGFZ01000004">
    <property type="protein sequence ID" value="POZ52062.1"/>
    <property type="molecule type" value="Genomic_DNA"/>
</dbReference>
<dbReference type="InterPro" id="IPR002716">
    <property type="entry name" value="PIN_dom"/>
</dbReference>
<organism evidence="2 3">
    <name type="scientific">Methylovulum psychrotolerans</name>
    <dbReference type="NCBI Taxonomy" id="1704499"/>
    <lineage>
        <taxon>Bacteria</taxon>
        <taxon>Pseudomonadati</taxon>
        <taxon>Pseudomonadota</taxon>
        <taxon>Gammaproteobacteria</taxon>
        <taxon>Methylococcales</taxon>
        <taxon>Methylococcaceae</taxon>
        <taxon>Methylovulum</taxon>
    </lineage>
</organism>
<dbReference type="AlphaFoldDB" id="A0A2S5CMU7"/>
<name>A0A2S5CMU7_9GAMM</name>
<dbReference type="PANTHER" id="PTHR42188:SF1">
    <property type="entry name" value="23S RRNA-SPECIFIC ENDONUCLEASE VAPC20"/>
    <property type="match status" value="1"/>
</dbReference>
<dbReference type="Pfam" id="PF01850">
    <property type="entry name" value="PIN"/>
    <property type="match status" value="1"/>
</dbReference>
<dbReference type="Proteomes" id="UP000237423">
    <property type="component" value="Unassembled WGS sequence"/>
</dbReference>
<dbReference type="EC" id="3.1.-.-" evidence="2"/>
<proteinExistence type="predicted"/>
<dbReference type="InterPro" id="IPR039018">
    <property type="entry name" value="VapC20-like"/>
</dbReference>
<comment type="caution">
    <text evidence="2">The sequence shown here is derived from an EMBL/GenBank/DDBJ whole genome shotgun (WGS) entry which is preliminary data.</text>
</comment>
<sequence length="134" mass="15574">MDTSGWANYLIKTEPFHVQTSQLLQQCFMNKAGLVTSNYVLAELIALLYSPLRITKPQQIKIMETIKAAFWVKVIHIDQVKEQQAYQLWKSRPDKKWSLVDCSSFVLMQDERITAAITSDHHFEQAGFIRLLKM</sequence>
<dbReference type="GO" id="GO:0016075">
    <property type="term" value="P:rRNA catabolic process"/>
    <property type="evidence" value="ECO:0007669"/>
    <property type="project" value="TreeGrafter"/>
</dbReference>
<evidence type="ECO:0000259" key="1">
    <source>
        <dbReference type="Pfam" id="PF01850"/>
    </source>
</evidence>
<keyword evidence="2" id="KW-0255">Endonuclease</keyword>
<dbReference type="GO" id="GO:0016787">
    <property type="term" value="F:hydrolase activity"/>
    <property type="evidence" value="ECO:0007669"/>
    <property type="project" value="UniProtKB-KW"/>
</dbReference>
<accession>A0A2S5CMU7</accession>
<feature type="domain" description="PIN" evidence="1">
    <location>
        <begin position="2"/>
        <end position="128"/>
    </location>
</feature>
<dbReference type="Gene3D" id="3.40.50.1010">
    <property type="entry name" value="5'-nuclease"/>
    <property type="match status" value="1"/>
</dbReference>
<dbReference type="SUPFAM" id="SSF88723">
    <property type="entry name" value="PIN domain-like"/>
    <property type="match status" value="1"/>
</dbReference>
<gene>
    <name evidence="2" type="ORF">AADEFJLK_02284</name>
</gene>
<evidence type="ECO:0000313" key="2">
    <source>
        <dbReference type="EMBL" id="POZ52062.1"/>
    </source>
</evidence>
<evidence type="ECO:0000313" key="3">
    <source>
        <dbReference type="Proteomes" id="UP000237423"/>
    </source>
</evidence>
<protein>
    <submittedName>
        <fullName evidence="2">23S rRNA-specific endonuclease VapC20</fullName>
        <ecNumber evidence="2">3.1.-.-</ecNumber>
    </submittedName>
</protein>
<keyword evidence="2" id="KW-0540">Nuclease</keyword>
<reference evidence="2 3" key="1">
    <citation type="submission" date="2017-11" db="EMBL/GenBank/DDBJ databases">
        <title>Draft Genome Sequence of Methylobacter psychrotolerans Sph1T, an Obligate Methanotroph from Low-Temperature Environments.</title>
        <authorList>
            <person name="Oshkin I.Y."/>
            <person name="Miroshnikov K."/>
            <person name="Belova S.E."/>
            <person name="Korzhenkov A."/>
            <person name="Toshchakov S.V."/>
            <person name="Dedysh S.N."/>
        </authorList>
    </citation>
    <scope>NUCLEOTIDE SEQUENCE [LARGE SCALE GENOMIC DNA]</scope>
    <source>
        <strain evidence="2 3">Sph1</strain>
    </source>
</reference>